<dbReference type="InterPro" id="IPR002694">
    <property type="entry name" value="Znf_CHC2"/>
</dbReference>
<dbReference type="SUPFAM" id="SSF57783">
    <property type="entry name" value="Zinc beta-ribbon"/>
    <property type="match status" value="1"/>
</dbReference>
<proteinExistence type="predicted"/>
<dbReference type="InterPro" id="IPR036977">
    <property type="entry name" value="DNA_primase_Znf_CHC2"/>
</dbReference>
<sequence length="254" mass="30129">MNIKCPFHNDNNASLSLKNKKVICYGCNFNGNSIDFLKIKQFKLSFNKKIVLEAKENLYKKKNIWLNYLLLRNINMKISLKFNLGFLDFSYKNKVKNILLNRLIFPILNENNLLIGIGLKTNNDKNKYLNFFKKYNMNEIFYGINNIIDYNFILIVEGYFDLLTLNKNNFVNVVSNLGCNVNSEKIFFLLKKFKKIYFCFDGDEAGYEAYIKVKNISNSFYNKRMFSKTMPYSYDPDNYINNYGIKSFLRYLKI</sequence>
<dbReference type="CDD" id="cd03364">
    <property type="entry name" value="TOPRIM_DnaG_primases"/>
    <property type="match status" value="1"/>
</dbReference>
<evidence type="ECO:0000256" key="8">
    <source>
        <dbReference type="ARBA" id="ARBA00022833"/>
    </source>
</evidence>
<dbReference type="Pfam" id="PF13155">
    <property type="entry name" value="Toprim_2"/>
    <property type="match status" value="1"/>
</dbReference>
<evidence type="ECO:0000256" key="4">
    <source>
        <dbReference type="ARBA" id="ARBA00022695"/>
    </source>
</evidence>
<evidence type="ECO:0000256" key="9">
    <source>
        <dbReference type="ARBA" id="ARBA00023163"/>
    </source>
</evidence>
<evidence type="ECO:0000256" key="2">
    <source>
        <dbReference type="ARBA" id="ARBA00022515"/>
    </source>
</evidence>
<keyword evidence="1" id="KW-0240">DNA-directed RNA polymerase</keyword>
<keyword evidence="9" id="KW-0804">Transcription</keyword>
<keyword evidence="2" id="KW-0639">Primosome</keyword>
<keyword evidence="8" id="KW-0862">Zinc</keyword>
<gene>
    <name evidence="11" type="primary">dnaG</name>
    <name evidence="11" type="ORF">CRDco_0650</name>
</gene>
<dbReference type="GO" id="GO:0000428">
    <property type="term" value="C:DNA-directed RNA polymerase complex"/>
    <property type="evidence" value="ECO:0007669"/>
    <property type="project" value="UniProtKB-KW"/>
</dbReference>
<dbReference type="EMBL" id="AP023214">
    <property type="protein sequence ID" value="BCG49286.1"/>
    <property type="molecule type" value="Genomic_DNA"/>
</dbReference>
<dbReference type="InterPro" id="IPR034151">
    <property type="entry name" value="TOPRIM_DnaG_bac"/>
</dbReference>
<keyword evidence="12" id="KW-1185">Reference proteome</keyword>
<evidence type="ECO:0000256" key="6">
    <source>
        <dbReference type="ARBA" id="ARBA00022723"/>
    </source>
</evidence>
<evidence type="ECO:0000256" key="7">
    <source>
        <dbReference type="ARBA" id="ARBA00022771"/>
    </source>
</evidence>
<dbReference type="SMART" id="SM00493">
    <property type="entry name" value="TOPRIM"/>
    <property type="match status" value="1"/>
</dbReference>
<evidence type="ECO:0000259" key="10">
    <source>
        <dbReference type="PROSITE" id="PS50880"/>
    </source>
</evidence>
<evidence type="ECO:0000256" key="3">
    <source>
        <dbReference type="ARBA" id="ARBA00022679"/>
    </source>
</evidence>
<dbReference type="PANTHER" id="PTHR30313:SF2">
    <property type="entry name" value="DNA PRIMASE"/>
    <property type="match status" value="1"/>
</dbReference>
<keyword evidence="4" id="KW-0548">Nucleotidyltransferase</keyword>
<reference evidence="11 12" key="1">
    <citation type="journal article" date="2020" name="Genome Biol. Evol.">
        <title>Comparative Genomics Underlines Multiple Roles of Profftella, an Obligate Symbiont of Psyllids: Providing Toxins, Vitamins, and Carotenoids.</title>
        <authorList>
            <person name="Nakabachi A."/>
            <person name="Piel J."/>
            <person name="Malenovsky I."/>
            <person name="Hirose Y."/>
        </authorList>
    </citation>
    <scope>NUCLEOTIDE SEQUENCE [LARGE SCALE GENOMIC DNA]</scope>
    <source>
        <strain evidence="11 12">Dco</strain>
    </source>
</reference>
<dbReference type="GO" id="GO:1990077">
    <property type="term" value="C:primosome complex"/>
    <property type="evidence" value="ECO:0007669"/>
    <property type="project" value="UniProtKB-KW"/>
</dbReference>
<evidence type="ECO:0000313" key="11">
    <source>
        <dbReference type="EMBL" id="BCG49286.1"/>
    </source>
</evidence>
<dbReference type="PANTHER" id="PTHR30313">
    <property type="entry name" value="DNA PRIMASE"/>
    <property type="match status" value="1"/>
</dbReference>
<keyword evidence="5" id="KW-0235">DNA replication</keyword>
<dbReference type="KEGG" id="crr:CRDco_0650"/>
<keyword evidence="7" id="KW-0863">Zinc-finger</keyword>
<dbReference type="RefSeq" id="WP_201329574.1">
    <property type="nucleotide sequence ID" value="NZ_AP023214.1"/>
</dbReference>
<dbReference type="GO" id="GO:0008270">
    <property type="term" value="F:zinc ion binding"/>
    <property type="evidence" value="ECO:0007669"/>
    <property type="project" value="UniProtKB-KW"/>
</dbReference>
<dbReference type="InterPro" id="IPR006171">
    <property type="entry name" value="TOPRIM_dom"/>
</dbReference>
<dbReference type="GO" id="GO:0006269">
    <property type="term" value="P:DNA replication, synthesis of primer"/>
    <property type="evidence" value="ECO:0007669"/>
    <property type="project" value="UniProtKB-KW"/>
</dbReference>
<keyword evidence="3" id="KW-0808">Transferase</keyword>
<dbReference type="AlphaFoldDB" id="A0A7R6VZ95"/>
<dbReference type="GO" id="GO:0003677">
    <property type="term" value="F:DNA binding"/>
    <property type="evidence" value="ECO:0007669"/>
    <property type="project" value="InterPro"/>
</dbReference>
<dbReference type="GO" id="GO:0005737">
    <property type="term" value="C:cytoplasm"/>
    <property type="evidence" value="ECO:0007669"/>
    <property type="project" value="TreeGrafter"/>
</dbReference>
<dbReference type="SMART" id="SM00400">
    <property type="entry name" value="ZnF_CHCC"/>
    <property type="match status" value="1"/>
</dbReference>
<dbReference type="PROSITE" id="PS50880">
    <property type="entry name" value="TOPRIM"/>
    <property type="match status" value="1"/>
</dbReference>
<dbReference type="Gene3D" id="3.40.1360.10">
    <property type="match status" value="1"/>
</dbReference>
<dbReference type="GO" id="GO:0003899">
    <property type="term" value="F:DNA-directed RNA polymerase activity"/>
    <property type="evidence" value="ECO:0007669"/>
    <property type="project" value="InterPro"/>
</dbReference>
<dbReference type="InterPro" id="IPR050219">
    <property type="entry name" value="DnaG_primase"/>
</dbReference>
<accession>A0A7R6VZ95</accession>
<organism evidence="11 12">
    <name type="scientific">Candidatus Carsonella ruddii</name>
    <name type="common">Diaphorina cf. continua</name>
    <dbReference type="NCBI Taxonomy" id="2661587"/>
    <lineage>
        <taxon>Bacteria</taxon>
        <taxon>Pseudomonadati</taxon>
        <taxon>Pseudomonadota</taxon>
        <taxon>Gammaproteobacteria</taxon>
        <taxon>Oceanospirillales</taxon>
        <taxon>Halomonadaceae</taxon>
        <taxon>Zymobacter group</taxon>
        <taxon>Candidatus Carsonella</taxon>
    </lineage>
</organism>
<protein>
    <submittedName>
        <fullName evidence="11">DNA primase</fullName>
    </submittedName>
</protein>
<dbReference type="Gene3D" id="3.90.580.10">
    <property type="entry name" value="Zinc finger, CHC2-type domain"/>
    <property type="match status" value="1"/>
</dbReference>
<dbReference type="Proteomes" id="UP000595596">
    <property type="component" value="Chromosome"/>
</dbReference>
<feature type="domain" description="Toprim" evidence="10">
    <location>
        <begin position="151"/>
        <end position="231"/>
    </location>
</feature>
<evidence type="ECO:0000256" key="5">
    <source>
        <dbReference type="ARBA" id="ARBA00022705"/>
    </source>
</evidence>
<evidence type="ECO:0000313" key="12">
    <source>
        <dbReference type="Proteomes" id="UP000595596"/>
    </source>
</evidence>
<dbReference type="Pfam" id="PF01807">
    <property type="entry name" value="Zn_ribbon_DnaG"/>
    <property type="match status" value="1"/>
</dbReference>
<keyword evidence="6" id="KW-0479">Metal-binding</keyword>
<evidence type="ECO:0000256" key="1">
    <source>
        <dbReference type="ARBA" id="ARBA00022478"/>
    </source>
</evidence>
<dbReference type="SUPFAM" id="SSF56731">
    <property type="entry name" value="DNA primase core"/>
    <property type="match status" value="1"/>
</dbReference>
<name>A0A7R6VZ95_CARRU</name>